<dbReference type="CDD" id="cd07106">
    <property type="entry name" value="ALDH_AldA-AAD23400"/>
    <property type="match status" value="1"/>
</dbReference>
<comment type="similarity">
    <text evidence="3">Belongs to the aldehyde dehydrogenase family.</text>
</comment>
<gene>
    <name evidence="5" type="ORF">PRZ01_14450</name>
</gene>
<comment type="caution">
    <text evidence="5">The sequence shown here is derived from an EMBL/GenBank/DDBJ whole genome shotgun (WGS) entry which is preliminary data.</text>
</comment>
<dbReference type="PROSITE" id="PS00070">
    <property type="entry name" value="ALDEHYDE_DEHYDR_CYS"/>
    <property type="match status" value="1"/>
</dbReference>
<dbReference type="SUPFAM" id="SSF53720">
    <property type="entry name" value="ALDH-like"/>
    <property type="match status" value="1"/>
</dbReference>
<dbReference type="InterPro" id="IPR016162">
    <property type="entry name" value="Ald_DH_N"/>
</dbReference>
<protein>
    <submittedName>
        <fullName evidence="5">Aldehyde dehydrogenase family protein</fullName>
    </submittedName>
</protein>
<feature type="active site" evidence="2">
    <location>
        <position position="249"/>
    </location>
</feature>
<evidence type="ECO:0000313" key="6">
    <source>
        <dbReference type="Proteomes" id="UP001219862"/>
    </source>
</evidence>
<dbReference type="PANTHER" id="PTHR11699">
    <property type="entry name" value="ALDEHYDE DEHYDROGENASE-RELATED"/>
    <property type="match status" value="1"/>
</dbReference>
<keyword evidence="6" id="KW-1185">Reference proteome</keyword>
<dbReference type="PROSITE" id="PS00687">
    <property type="entry name" value="ALDEHYDE_DEHYDR_GLU"/>
    <property type="match status" value="1"/>
</dbReference>
<feature type="domain" description="Aldehyde dehydrogenase" evidence="4">
    <location>
        <begin position="17"/>
        <end position="471"/>
    </location>
</feature>
<dbReference type="InterPro" id="IPR015590">
    <property type="entry name" value="Aldehyde_DH_dom"/>
</dbReference>
<dbReference type="InterPro" id="IPR029510">
    <property type="entry name" value="Ald_DH_CS_GLU"/>
</dbReference>
<organism evidence="5 6">
    <name type="scientific">Roseateles koreensis</name>
    <dbReference type="NCBI Taxonomy" id="2987526"/>
    <lineage>
        <taxon>Bacteria</taxon>
        <taxon>Pseudomonadati</taxon>
        <taxon>Pseudomonadota</taxon>
        <taxon>Betaproteobacteria</taxon>
        <taxon>Burkholderiales</taxon>
        <taxon>Sphaerotilaceae</taxon>
        <taxon>Roseateles</taxon>
    </lineage>
</organism>
<sequence>MKTFLNTLNGQLVASPSTFESLNPATGEVIGLVPQSTPEQVAQAVAAAKAAQPAWAARSDEERKALTLKVAAVIEANADHLAQWVTREQGKPLGGVGPGQVPGARFEIWGCQVWSQVTASLDLPMEVAFEDETRRDEVYRKPFGVIAAIAPWNWPLLIGIWQMIPSIRAGNTVVIKPSEYTSIGTLELVRLIAEVLPPGVLNTVSGTGQVGAWLVENPDVNKIMFTGSGSTGAKITAAAARNLTPTTLELGGNDAAIVLPDADPKAIAMDLFWGAFLNMGQTCAAAKRLYVHESLHDALVAELKAIAEAMPIGNGADAGIAMGPIQNRMQFDKVVSLVDQARAGGATIVCGGQPTGGPGYFYPLTLVTDIADGASLVDQEQFGPVLPIIRYSDVEAAIASANRLDVGLGASVWSKDIASAKAVASRIQAGTVWINQHGAIHPMVPFGGVKRSGWGVEFGVDGLKAVTQAQVISVKK</sequence>
<evidence type="ECO:0000256" key="1">
    <source>
        <dbReference type="ARBA" id="ARBA00023002"/>
    </source>
</evidence>
<name>A0ABT5KU74_9BURK</name>
<evidence type="ECO:0000256" key="2">
    <source>
        <dbReference type="PROSITE-ProRule" id="PRU10007"/>
    </source>
</evidence>
<evidence type="ECO:0000259" key="4">
    <source>
        <dbReference type="Pfam" id="PF00171"/>
    </source>
</evidence>
<dbReference type="InterPro" id="IPR016160">
    <property type="entry name" value="Ald_DH_CS_CYS"/>
</dbReference>
<dbReference type="InterPro" id="IPR016163">
    <property type="entry name" value="Ald_DH_C"/>
</dbReference>
<dbReference type="InterPro" id="IPR044086">
    <property type="entry name" value="LUC3-like"/>
</dbReference>
<reference evidence="5 6" key="1">
    <citation type="submission" date="2022-10" db="EMBL/GenBank/DDBJ databases">
        <title>paucibacter sp. hw8 Genome sequencing.</title>
        <authorList>
            <person name="Park S."/>
        </authorList>
    </citation>
    <scope>NUCLEOTIDE SEQUENCE [LARGE SCALE GENOMIC DNA]</scope>
    <source>
        <strain evidence="6">hw8</strain>
    </source>
</reference>
<keyword evidence="1 3" id="KW-0560">Oxidoreductase</keyword>
<proteinExistence type="inferred from homology"/>
<evidence type="ECO:0000256" key="3">
    <source>
        <dbReference type="RuleBase" id="RU003345"/>
    </source>
</evidence>
<dbReference type="Pfam" id="PF00171">
    <property type="entry name" value="Aldedh"/>
    <property type="match status" value="1"/>
</dbReference>
<dbReference type="RefSeq" id="WP_273597504.1">
    <property type="nucleotide sequence ID" value="NZ_JAQQXS010000013.1"/>
</dbReference>
<dbReference type="Gene3D" id="3.40.309.10">
    <property type="entry name" value="Aldehyde Dehydrogenase, Chain A, domain 2"/>
    <property type="match status" value="1"/>
</dbReference>
<dbReference type="Proteomes" id="UP001219862">
    <property type="component" value="Unassembled WGS sequence"/>
</dbReference>
<dbReference type="EMBL" id="JAQQXS010000013">
    <property type="protein sequence ID" value="MDC8786387.1"/>
    <property type="molecule type" value="Genomic_DNA"/>
</dbReference>
<dbReference type="InterPro" id="IPR016161">
    <property type="entry name" value="Ald_DH/histidinol_DH"/>
</dbReference>
<dbReference type="Gene3D" id="3.40.605.10">
    <property type="entry name" value="Aldehyde Dehydrogenase, Chain A, domain 1"/>
    <property type="match status" value="1"/>
</dbReference>
<accession>A0ABT5KU74</accession>
<evidence type="ECO:0000313" key="5">
    <source>
        <dbReference type="EMBL" id="MDC8786387.1"/>
    </source>
</evidence>